<dbReference type="Gene3D" id="3.90.180.10">
    <property type="entry name" value="Medium-chain alcohol dehydrogenases, catalytic domain"/>
    <property type="match status" value="1"/>
</dbReference>
<accession>A0ABP8TRJ8</accession>
<sequence length="338" mass="35085">MPTTMTAVVARRYGPPGELRVEDLPVPRPGPGQIQVRVRAASVNPADVWNLSGVMRDLLPLAFPLVPGGDFAGTVTETGAGVTRFAVGEELFGVGFPRTMAEIAGRVSAPPSLSTGSSAEYAVFEADTPALAVRPPELAAEHAATLSTVGLAALAMFRAGGFRAGETVLVVGATGGVGGVAIPLLAAAGAHVIATALPEDERYVRELGAAEVIDYRSADPVAETLRLHPGGVDALVSLVLPGDRLTEASRVLRPNGRVIRFATPNFAPTELRSDLRDVGFHAFAHPGDLDRLAAAAAGGTLPCTISRRYLLKEGPRAYADLAGRHTRGKLVIVMPDSA</sequence>
<feature type="domain" description="Enoyl reductase (ER)" evidence="1">
    <location>
        <begin position="14"/>
        <end position="332"/>
    </location>
</feature>
<dbReference type="Pfam" id="PF08240">
    <property type="entry name" value="ADH_N"/>
    <property type="match status" value="1"/>
</dbReference>
<dbReference type="SUPFAM" id="SSF50129">
    <property type="entry name" value="GroES-like"/>
    <property type="match status" value="1"/>
</dbReference>
<evidence type="ECO:0000313" key="3">
    <source>
        <dbReference type="Proteomes" id="UP001500212"/>
    </source>
</evidence>
<dbReference type="InterPro" id="IPR036291">
    <property type="entry name" value="NAD(P)-bd_dom_sf"/>
</dbReference>
<dbReference type="Proteomes" id="UP001500212">
    <property type="component" value="Unassembled WGS sequence"/>
</dbReference>
<organism evidence="2 3">
    <name type="scientific">Actinoallomurus liliacearum</name>
    <dbReference type="NCBI Taxonomy" id="1080073"/>
    <lineage>
        <taxon>Bacteria</taxon>
        <taxon>Bacillati</taxon>
        <taxon>Actinomycetota</taxon>
        <taxon>Actinomycetes</taxon>
        <taxon>Streptosporangiales</taxon>
        <taxon>Thermomonosporaceae</taxon>
        <taxon>Actinoallomurus</taxon>
    </lineage>
</organism>
<reference evidence="3" key="1">
    <citation type="journal article" date="2019" name="Int. J. Syst. Evol. Microbiol.">
        <title>The Global Catalogue of Microorganisms (GCM) 10K type strain sequencing project: providing services to taxonomists for standard genome sequencing and annotation.</title>
        <authorList>
            <consortium name="The Broad Institute Genomics Platform"/>
            <consortium name="The Broad Institute Genome Sequencing Center for Infectious Disease"/>
            <person name="Wu L."/>
            <person name="Ma J."/>
        </authorList>
    </citation>
    <scope>NUCLEOTIDE SEQUENCE [LARGE SCALE GENOMIC DNA]</scope>
    <source>
        <strain evidence="3">JCM 17938</strain>
    </source>
</reference>
<keyword evidence="3" id="KW-1185">Reference proteome</keyword>
<dbReference type="Gene3D" id="3.40.50.720">
    <property type="entry name" value="NAD(P)-binding Rossmann-like Domain"/>
    <property type="match status" value="1"/>
</dbReference>
<dbReference type="SMART" id="SM00829">
    <property type="entry name" value="PKS_ER"/>
    <property type="match status" value="1"/>
</dbReference>
<dbReference type="InterPro" id="IPR013154">
    <property type="entry name" value="ADH-like_N"/>
</dbReference>
<dbReference type="EMBL" id="BAABHJ010000019">
    <property type="protein sequence ID" value="GAA4612115.1"/>
    <property type="molecule type" value="Genomic_DNA"/>
</dbReference>
<evidence type="ECO:0000259" key="1">
    <source>
        <dbReference type="SMART" id="SM00829"/>
    </source>
</evidence>
<name>A0ABP8TRJ8_9ACTN</name>
<dbReference type="Pfam" id="PF13602">
    <property type="entry name" value="ADH_zinc_N_2"/>
    <property type="match status" value="1"/>
</dbReference>
<dbReference type="SUPFAM" id="SSF51735">
    <property type="entry name" value="NAD(P)-binding Rossmann-fold domains"/>
    <property type="match status" value="1"/>
</dbReference>
<comment type="caution">
    <text evidence="2">The sequence shown here is derived from an EMBL/GenBank/DDBJ whole genome shotgun (WGS) entry which is preliminary data.</text>
</comment>
<proteinExistence type="predicted"/>
<protein>
    <submittedName>
        <fullName evidence="2">NADP-dependent oxidoreductase</fullName>
    </submittedName>
</protein>
<dbReference type="CDD" id="cd05289">
    <property type="entry name" value="MDR_like_2"/>
    <property type="match status" value="1"/>
</dbReference>
<dbReference type="PANTHER" id="PTHR44013:SF1">
    <property type="entry name" value="ZINC-TYPE ALCOHOL DEHYDROGENASE-LIKE PROTEIN C16A3.02C"/>
    <property type="match status" value="1"/>
</dbReference>
<dbReference type="PANTHER" id="PTHR44013">
    <property type="entry name" value="ZINC-TYPE ALCOHOL DEHYDROGENASE-LIKE PROTEIN C16A3.02C"/>
    <property type="match status" value="1"/>
</dbReference>
<dbReference type="InterPro" id="IPR052733">
    <property type="entry name" value="Chloroplast_QOR"/>
</dbReference>
<evidence type="ECO:0000313" key="2">
    <source>
        <dbReference type="EMBL" id="GAA4612115.1"/>
    </source>
</evidence>
<dbReference type="InterPro" id="IPR020843">
    <property type="entry name" value="ER"/>
</dbReference>
<dbReference type="RefSeq" id="WP_345359565.1">
    <property type="nucleotide sequence ID" value="NZ_BAABHJ010000019.1"/>
</dbReference>
<gene>
    <name evidence="2" type="ORF">GCM10023195_51740</name>
</gene>
<dbReference type="InterPro" id="IPR011032">
    <property type="entry name" value="GroES-like_sf"/>
</dbReference>